<protein>
    <submittedName>
        <fullName evidence="1">Uncharacterized protein</fullName>
    </submittedName>
</protein>
<evidence type="ECO:0000313" key="1">
    <source>
        <dbReference type="EMBL" id="MBA0729808.1"/>
    </source>
</evidence>
<dbReference type="AlphaFoldDB" id="A0A7J9B0F9"/>
<reference evidence="1 2" key="1">
    <citation type="journal article" date="2019" name="Genome Biol. Evol.">
        <title>Insights into the evolution of the New World diploid cottons (Gossypium, subgenus Houzingenia) based on genome sequencing.</title>
        <authorList>
            <person name="Grover C.E."/>
            <person name="Arick M.A. 2nd"/>
            <person name="Thrash A."/>
            <person name="Conover J.L."/>
            <person name="Sanders W.S."/>
            <person name="Peterson D.G."/>
            <person name="Frelichowski J.E."/>
            <person name="Scheffler J.A."/>
            <person name="Scheffler B.E."/>
            <person name="Wendel J.F."/>
        </authorList>
    </citation>
    <scope>NUCLEOTIDE SEQUENCE [LARGE SCALE GENOMIC DNA]</scope>
    <source>
        <strain evidence="1">4</strain>
        <tissue evidence="1">Leaf</tissue>
    </source>
</reference>
<keyword evidence="2" id="KW-1185">Reference proteome</keyword>
<comment type="caution">
    <text evidence="1">The sequence shown here is derived from an EMBL/GenBank/DDBJ whole genome shotgun (WGS) entry which is preliminary data.</text>
</comment>
<accession>A0A7J9B0F9</accession>
<proteinExistence type="predicted"/>
<sequence length="57" mass="6630">MNGLVKSTTEKLTERDDTLEDMLPKQQAIDGPKPKKFKGARSARDVDNFLWKIEQYF</sequence>
<dbReference type="EMBL" id="JABEZV010439998">
    <property type="protein sequence ID" value="MBA0729808.1"/>
    <property type="molecule type" value="Genomic_DNA"/>
</dbReference>
<dbReference type="Proteomes" id="UP000593574">
    <property type="component" value="Unassembled WGS sequence"/>
</dbReference>
<organism evidence="1 2">
    <name type="scientific">Gossypium laxum</name>
    <dbReference type="NCBI Taxonomy" id="34288"/>
    <lineage>
        <taxon>Eukaryota</taxon>
        <taxon>Viridiplantae</taxon>
        <taxon>Streptophyta</taxon>
        <taxon>Embryophyta</taxon>
        <taxon>Tracheophyta</taxon>
        <taxon>Spermatophyta</taxon>
        <taxon>Magnoliopsida</taxon>
        <taxon>eudicotyledons</taxon>
        <taxon>Gunneridae</taxon>
        <taxon>Pentapetalae</taxon>
        <taxon>rosids</taxon>
        <taxon>malvids</taxon>
        <taxon>Malvales</taxon>
        <taxon>Malvaceae</taxon>
        <taxon>Malvoideae</taxon>
        <taxon>Gossypium</taxon>
    </lineage>
</organism>
<evidence type="ECO:0000313" key="2">
    <source>
        <dbReference type="Proteomes" id="UP000593574"/>
    </source>
</evidence>
<name>A0A7J9B0F9_9ROSI</name>
<gene>
    <name evidence="1" type="ORF">Golax_023146</name>
</gene>